<evidence type="ECO:0000313" key="1">
    <source>
        <dbReference type="EMBL" id="TFF73040.1"/>
    </source>
</evidence>
<accession>A0A5F0K7N3</accession>
<proteinExistence type="predicted"/>
<dbReference type="OrthoDB" id="6267605at2"/>
<dbReference type="Proteomes" id="UP000297914">
    <property type="component" value="Unassembled WGS sequence"/>
</dbReference>
<protein>
    <submittedName>
        <fullName evidence="2">Uncharacterized protein</fullName>
    </submittedName>
</protein>
<dbReference type="EMBL" id="QORK01000038">
    <property type="protein sequence ID" value="TFF76869.1"/>
    <property type="molecule type" value="Genomic_DNA"/>
</dbReference>
<organism evidence="2 4">
    <name type="scientific">Aeromonas taiwanensis</name>
    <dbReference type="NCBI Taxonomy" id="633417"/>
    <lineage>
        <taxon>Bacteria</taxon>
        <taxon>Pseudomonadati</taxon>
        <taxon>Pseudomonadota</taxon>
        <taxon>Gammaproteobacteria</taxon>
        <taxon>Aeromonadales</taxon>
        <taxon>Aeromonadaceae</taxon>
        <taxon>Aeromonas</taxon>
    </lineage>
</organism>
<gene>
    <name evidence="1" type="ORF">DRM93_16060</name>
    <name evidence="2" type="ORF">DRM94_16060</name>
</gene>
<comment type="caution">
    <text evidence="2">The sequence shown here is derived from an EMBL/GenBank/DDBJ whole genome shotgun (WGS) entry which is preliminary data.</text>
</comment>
<evidence type="ECO:0000313" key="3">
    <source>
        <dbReference type="Proteomes" id="UP000297720"/>
    </source>
</evidence>
<dbReference type="EMBL" id="QORL01000038">
    <property type="protein sequence ID" value="TFF73040.1"/>
    <property type="molecule type" value="Genomic_DNA"/>
</dbReference>
<dbReference type="Proteomes" id="UP000297720">
    <property type="component" value="Unassembled WGS sequence"/>
</dbReference>
<name>A0A5F0K7N3_9GAMM</name>
<keyword evidence="3" id="KW-1185">Reference proteome</keyword>
<evidence type="ECO:0000313" key="2">
    <source>
        <dbReference type="EMBL" id="TFF76869.1"/>
    </source>
</evidence>
<dbReference type="RefSeq" id="WP_134696506.1">
    <property type="nucleotide sequence ID" value="NZ_QORJ01000034.1"/>
</dbReference>
<evidence type="ECO:0000313" key="4">
    <source>
        <dbReference type="Proteomes" id="UP000297914"/>
    </source>
</evidence>
<reference evidence="2 4" key="1">
    <citation type="submission" date="2018-06" db="EMBL/GenBank/DDBJ databases">
        <title>Occurrence of a novel blaKPC-2- and qnrS2- harbouring IncP6 plasmid from Aeromonas taiwanensis isolates recovered from the river sediments.</title>
        <authorList>
            <person name="Zheng B."/>
            <person name="Yu X."/>
            <person name="Xiao Y."/>
        </authorList>
    </citation>
    <scope>NUCLEOTIDE SEQUENCE [LARGE SCALE GENOMIC DNA]</scope>
    <source>
        <strain evidence="1 3">1713</strain>
        <strain evidence="2 4">198</strain>
    </source>
</reference>
<sequence length="109" mass="12521">MTCHDYIAQHAGPLAQAVRHFLAREIPYHQLEDLSWQLLSHWQALPVIPMDKTPANEREGVFWHLLHSLHLWDEHQLVSDTWLRLQLMACANFLAAEGPCPGHCIGSRP</sequence>
<dbReference type="AlphaFoldDB" id="A0A5F0K7N3"/>